<dbReference type="RefSeq" id="WP_138078805.1">
    <property type="nucleotide sequence ID" value="NZ_CP040004.1"/>
</dbReference>
<dbReference type="GO" id="GO:0140359">
    <property type="term" value="F:ABC-type transporter activity"/>
    <property type="evidence" value="ECO:0007669"/>
    <property type="project" value="InterPro"/>
</dbReference>
<keyword evidence="4 6" id="KW-1133">Transmembrane helix</keyword>
<dbReference type="KEGG" id="nft:FBF37_01480"/>
<gene>
    <name evidence="8" type="ORF">FBF37_01480</name>
</gene>
<dbReference type="Proteomes" id="UP000310639">
    <property type="component" value="Chromosome"/>
</dbReference>
<feature type="transmembrane region" description="Helical" evidence="6">
    <location>
        <begin position="308"/>
        <end position="329"/>
    </location>
</feature>
<reference evidence="8 9" key="1">
    <citation type="submission" date="2019-04" db="EMBL/GenBank/DDBJ databases">
        <title>Saccharibacteria TM7 genomes.</title>
        <authorList>
            <person name="Bor B."/>
            <person name="He X."/>
            <person name="Chen T."/>
            <person name="Dewhirst F.E."/>
        </authorList>
    </citation>
    <scope>NUCLEOTIDE SEQUENCE [LARGE SCALE GENOMIC DNA]</scope>
    <source>
        <strain evidence="8 9">BB001</strain>
    </source>
</reference>
<feature type="transmembrane region" description="Helical" evidence="6">
    <location>
        <begin position="228"/>
        <end position="252"/>
    </location>
</feature>
<name>A0A4P9A2W7_9BACT</name>
<dbReference type="InterPro" id="IPR051449">
    <property type="entry name" value="ABC-2_transporter_component"/>
</dbReference>
<accession>A0A4P9A2W7</accession>
<dbReference type="OrthoDB" id="9777766at2"/>
<keyword evidence="3 6" id="KW-0812">Transmembrane</keyword>
<evidence type="ECO:0000256" key="3">
    <source>
        <dbReference type="ARBA" id="ARBA00022692"/>
    </source>
</evidence>
<evidence type="ECO:0000256" key="4">
    <source>
        <dbReference type="ARBA" id="ARBA00022989"/>
    </source>
</evidence>
<proteinExistence type="predicted"/>
<sequence length="411" mass="45459">MRNMYNLGTVVKFEIVRMLKKFSFWAMALGFPLMFAAIFGIIFWSNQATMEATKKLQEQDFKAAIVDDSGVVSSQLAEQMKLEKLNSKDQGIQRVKDGSLDGFIYFPANLEQNTVQAYGKDVGMFQNSRYSAVAETLLTASIDAKVDPQSKAILQKKVKTETTTYRNGVEFDGVKEMIVPGFFLVLFYMLLAFFGGQMLNSTVEEKENRTVEMLLTTVKAKTLITGKILAMISLALIQGLVIILPVLVLYFTLGQKLHMPALDLSNVVFDPVRIGIALGVFATGFMMFTGLLVAVGAMMPTAKEASSWFSIVLIALFAPLYGFSVFVSYPDSPFVQFFSYFPLTSPIPLLLRNTVGNLQVHEAAIAVAILAVSAFVAVVVAVRLFRYGAMQYDSKLSLSVLRARRDEVAKS</sequence>
<feature type="transmembrane region" description="Helical" evidence="6">
    <location>
        <begin position="272"/>
        <end position="296"/>
    </location>
</feature>
<keyword evidence="9" id="KW-1185">Reference proteome</keyword>
<feature type="transmembrane region" description="Helical" evidence="6">
    <location>
        <begin position="363"/>
        <end position="385"/>
    </location>
</feature>
<feature type="transmembrane region" description="Helical" evidence="6">
    <location>
        <begin position="22"/>
        <end position="44"/>
    </location>
</feature>
<evidence type="ECO:0000256" key="1">
    <source>
        <dbReference type="ARBA" id="ARBA00004651"/>
    </source>
</evidence>
<dbReference type="Gene3D" id="3.40.1710.10">
    <property type="entry name" value="abc type-2 transporter like domain"/>
    <property type="match status" value="1"/>
</dbReference>
<evidence type="ECO:0000256" key="5">
    <source>
        <dbReference type="ARBA" id="ARBA00023136"/>
    </source>
</evidence>
<feature type="domain" description="ABC-2 type transporter transmembrane" evidence="7">
    <location>
        <begin position="23"/>
        <end position="382"/>
    </location>
</feature>
<feature type="transmembrane region" description="Helical" evidence="6">
    <location>
        <begin position="177"/>
        <end position="199"/>
    </location>
</feature>
<dbReference type="PANTHER" id="PTHR30294:SF29">
    <property type="entry name" value="MULTIDRUG ABC TRANSPORTER PERMEASE YBHS-RELATED"/>
    <property type="match status" value="1"/>
</dbReference>
<dbReference type="AlphaFoldDB" id="A0A4P9A2W7"/>
<protein>
    <submittedName>
        <fullName evidence="8">ABC transporter permease</fullName>
    </submittedName>
</protein>
<dbReference type="GO" id="GO:0005886">
    <property type="term" value="C:plasma membrane"/>
    <property type="evidence" value="ECO:0007669"/>
    <property type="project" value="UniProtKB-SubCell"/>
</dbReference>
<dbReference type="EMBL" id="CP040004">
    <property type="protein sequence ID" value="QCT42140.1"/>
    <property type="molecule type" value="Genomic_DNA"/>
</dbReference>
<keyword evidence="5 6" id="KW-0472">Membrane</keyword>
<comment type="subcellular location">
    <subcellularLocation>
        <location evidence="1">Cell membrane</location>
        <topology evidence="1">Multi-pass membrane protein</topology>
    </subcellularLocation>
</comment>
<evidence type="ECO:0000313" key="9">
    <source>
        <dbReference type="Proteomes" id="UP000310639"/>
    </source>
</evidence>
<organism evidence="8 9">
    <name type="scientific">Candidatus Nanosynbacter featherlites</name>
    <dbReference type="NCBI Taxonomy" id="2572088"/>
    <lineage>
        <taxon>Bacteria</taxon>
        <taxon>Candidatus Saccharimonadota</taxon>
        <taxon>Candidatus Saccharimonadia</taxon>
        <taxon>Candidatus Nanosynbacterales</taxon>
        <taxon>Candidatus Nanosynbacteraceae</taxon>
        <taxon>Candidatus Nanosynbacter</taxon>
    </lineage>
</organism>
<evidence type="ECO:0000313" key="8">
    <source>
        <dbReference type="EMBL" id="QCT42140.1"/>
    </source>
</evidence>
<dbReference type="Pfam" id="PF12698">
    <property type="entry name" value="ABC2_membrane_3"/>
    <property type="match status" value="1"/>
</dbReference>
<evidence type="ECO:0000259" key="7">
    <source>
        <dbReference type="Pfam" id="PF12698"/>
    </source>
</evidence>
<evidence type="ECO:0000256" key="6">
    <source>
        <dbReference type="SAM" id="Phobius"/>
    </source>
</evidence>
<keyword evidence="2" id="KW-1003">Cell membrane</keyword>
<dbReference type="InterPro" id="IPR013525">
    <property type="entry name" value="ABC2_TM"/>
</dbReference>
<evidence type="ECO:0000256" key="2">
    <source>
        <dbReference type="ARBA" id="ARBA00022475"/>
    </source>
</evidence>
<dbReference type="PANTHER" id="PTHR30294">
    <property type="entry name" value="MEMBRANE COMPONENT OF ABC TRANSPORTER YHHJ-RELATED"/>
    <property type="match status" value="1"/>
</dbReference>